<evidence type="ECO:0000256" key="2">
    <source>
        <dbReference type="SAM" id="MobiDB-lite"/>
    </source>
</evidence>
<feature type="region of interest" description="Disordered" evidence="2">
    <location>
        <begin position="1"/>
        <end position="56"/>
    </location>
</feature>
<feature type="compositionally biased region" description="Basic and acidic residues" evidence="2">
    <location>
        <begin position="33"/>
        <end position="47"/>
    </location>
</feature>
<sequence length="278" mass="30911">MKVTRPGSMTPSMGGGDGRYPSSPYGILAYGKDAGRRRAPNQDHQVDIDTDAIPDPVDKTPYHTPDIANVLGIPDQQVTPAVEQAIGRLMVRINGLTENLNELKQRQAHLARNEGRDPFTGAISRPAFMQILENEMSLVGADRTSRMVLMCELANLDDILQLHGQDCKDGLFNYVRRIMADFIMAPHHLGYLGCNDFAALMYNVDEEDVWQRVDAITRWLDQHPYTHKGKPIPVVPVFGLYHAQSGDTPASALKATDAALRAHKEMYLARLDRIPQGI</sequence>
<evidence type="ECO:0000256" key="1">
    <source>
        <dbReference type="SAM" id="Coils"/>
    </source>
</evidence>
<organism evidence="4 5">
    <name type="scientific">Thalassospira indica</name>
    <dbReference type="NCBI Taxonomy" id="1891279"/>
    <lineage>
        <taxon>Bacteria</taxon>
        <taxon>Pseudomonadati</taxon>
        <taxon>Pseudomonadota</taxon>
        <taxon>Alphaproteobacteria</taxon>
        <taxon>Rhodospirillales</taxon>
        <taxon>Thalassospiraceae</taxon>
        <taxon>Thalassospira</taxon>
    </lineage>
</organism>
<dbReference type="SUPFAM" id="SSF55073">
    <property type="entry name" value="Nucleotide cyclase"/>
    <property type="match status" value="1"/>
</dbReference>
<keyword evidence="1" id="KW-0175">Coiled coil</keyword>
<accession>A0ABM6XWK3</accession>
<proteinExistence type="predicted"/>
<dbReference type="InterPro" id="IPR029787">
    <property type="entry name" value="Nucleotide_cyclase"/>
</dbReference>
<dbReference type="InterPro" id="IPR043128">
    <property type="entry name" value="Rev_trsase/Diguanyl_cyclase"/>
</dbReference>
<gene>
    <name evidence="4" type="ORF">DY252_07405</name>
</gene>
<evidence type="ECO:0000313" key="5">
    <source>
        <dbReference type="Proteomes" id="UP000256971"/>
    </source>
</evidence>
<evidence type="ECO:0000313" key="4">
    <source>
        <dbReference type="EMBL" id="AXO14075.1"/>
    </source>
</evidence>
<dbReference type="Gene3D" id="3.30.70.270">
    <property type="match status" value="1"/>
</dbReference>
<reference evidence="4 5" key="1">
    <citation type="submission" date="2018-08" db="EMBL/GenBank/DDBJ databases">
        <title>Complete genome sequence of type strain Thalassospira indica MCCC 1A01103T, isolated from isolated from deep seawater of the Indian Ocean.</title>
        <authorList>
            <person name="Liu Y."/>
        </authorList>
    </citation>
    <scope>NUCLEOTIDE SEQUENCE [LARGE SCALE GENOMIC DNA]</scope>
    <source>
        <strain evidence="4 5">PB8BT</strain>
    </source>
</reference>
<evidence type="ECO:0000259" key="3">
    <source>
        <dbReference type="SMART" id="SM00267"/>
    </source>
</evidence>
<dbReference type="SMART" id="SM00267">
    <property type="entry name" value="GGDEF"/>
    <property type="match status" value="1"/>
</dbReference>
<name>A0ABM6XWK3_9PROT</name>
<dbReference type="EMBL" id="CP031555">
    <property type="protein sequence ID" value="AXO14075.1"/>
    <property type="molecule type" value="Genomic_DNA"/>
</dbReference>
<feature type="coiled-coil region" evidence="1">
    <location>
        <begin position="86"/>
        <end position="113"/>
    </location>
</feature>
<dbReference type="InterPro" id="IPR000160">
    <property type="entry name" value="GGDEF_dom"/>
</dbReference>
<protein>
    <submittedName>
        <fullName evidence="4">GGDEF domain-containing protein</fullName>
    </submittedName>
</protein>
<dbReference type="Pfam" id="PF00990">
    <property type="entry name" value="GGDEF"/>
    <property type="match status" value="1"/>
</dbReference>
<feature type="domain" description="GGDEF" evidence="3">
    <location>
        <begin position="103"/>
        <end position="270"/>
    </location>
</feature>
<keyword evidence="5" id="KW-1185">Reference proteome</keyword>
<dbReference type="Proteomes" id="UP000256971">
    <property type="component" value="Chromosome"/>
</dbReference>